<dbReference type="AlphaFoldDB" id="A0A2S7IIV5"/>
<evidence type="ECO:0000259" key="1">
    <source>
        <dbReference type="Pfam" id="PF09537"/>
    </source>
</evidence>
<dbReference type="Gene3D" id="1.20.1260.10">
    <property type="match status" value="1"/>
</dbReference>
<sequence length="175" mass="20391">MQRQIFSSPYKPLSQRAIAMDVSEQKQILNFLYAVCSDRHEQYQNAQEEARESHLKEMFSNGERESGQMMQEIRTLLQELDLPWEEQSTLSGDLHNLWIDFRSKLSGHDSKAILEALCCAEEANLEKYEQEWQNNQSGDDQVQALISQHIGELKHSLEKLKTLTQDEESHLKLKL</sequence>
<dbReference type="EMBL" id="PTRA01000003">
    <property type="protein sequence ID" value="PQA56251.1"/>
    <property type="molecule type" value="Genomic_DNA"/>
</dbReference>
<dbReference type="OrthoDB" id="282393at2"/>
<comment type="caution">
    <text evidence="2">The sequence shown here is derived from an EMBL/GenBank/DDBJ whole genome shotgun (WGS) entry which is preliminary data.</text>
</comment>
<evidence type="ECO:0000313" key="3">
    <source>
        <dbReference type="Proteomes" id="UP000239590"/>
    </source>
</evidence>
<gene>
    <name evidence="2" type="ORF">C5O19_18060</name>
</gene>
<dbReference type="InterPro" id="IPR012347">
    <property type="entry name" value="Ferritin-like"/>
</dbReference>
<dbReference type="NCBIfam" id="TIGR02284">
    <property type="entry name" value="PA2169 family four-helix-bundle protein"/>
    <property type="match status" value="1"/>
</dbReference>
<keyword evidence="3" id="KW-1185">Reference proteome</keyword>
<dbReference type="Proteomes" id="UP000239590">
    <property type="component" value="Unassembled WGS sequence"/>
</dbReference>
<organism evidence="2 3">
    <name type="scientific">Siphonobacter curvatus</name>
    <dbReference type="NCBI Taxonomy" id="2094562"/>
    <lineage>
        <taxon>Bacteria</taxon>
        <taxon>Pseudomonadati</taxon>
        <taxon>Bacteroidota</taxon>
        <taxon>Cytophagia</taxon>
        <taxon>Cytophagales</taxon>
        <taxon>Cytophagaceae</taxon>
        <taxon>Siphonobacter</taxon>
    </lineage>
</organism>
<proteinExistence type="predicted"/>
<dbReference type="Pfam" id="PF09537">
    <property type="entry name" value="DUF2383"/>
    <property type="match status" value="1"/>
</dbReference>
<feature type="domain" description="DUF2383" evidence="1">
    <location>
        <begin position="28"/>
        <end position="130"/>
    </location>
</feature>
<evidence type="ECO:0000313" key="2">
    <source>
        <dbReference type="EMBL" id="PQA56251.1"/>
    </source>
</evidence>
<dbReference type="InterPro" id="IPR019052">
    <property type="entry name" value="DUF2383"/>
</dbReference>
<protein>
    <recommendedName>
        <fullName evidence="1">DUF2383 domain-containing protein</fullName>
    </recommendedName>
</protein>
<dbReference type="RefSeq" id="WP_104714788.1">
    <property type="nucleotide sequence ID" value="NZ_PTRA01000003.1"/>
</dbReference>
<name>A0A2S7IIV5_9BACT</name>
<reference evidence="3" key="1">
    <citation type="submission" date="2018-02" db="EMBL/GenBank/DDBJ databases">
        <title>Genome sequencing of Solimonas sp. HR-BB.</title>
        <authorList>
            <person name="Lee Y."/>
            <person name="Jeon C.O."/>
        </authorList>
    </citation>
    <scope>NUCLEOTIDE SEQUENCE [LARGE SCALE GENOMIC DNA]</scope>
    <source>
        <strain evidence="3">HR-U</strain>
    </source>
</reference>
<accession>A0A2S7IIV5</accession>
<dbReference type="InterPro" id="IPR011971">
    <property type="entry name" value="CHP02284"/>
</dbReference>